<dbReference type="Proteomes" id="UP000606922">
    <property type="component" value="Unassembled WGS sequence"/>
</dbReference>
<reference evidence="3" key="2">
    <citation type="submission" date="2020-09" db="EMBL/GenBank/DDBJ databases">
        <authorList>
            <person name="Sun Q."/>
            <person name="Zhou Y."/>
        </authorList>
    </citation>
    <scope>NUCLEOTIDE SEQUENCE</scope>
    <source>
        <strain evidence="3">CGMCC 1.12813</strain>
    </source>
</reference>
<dbReference type="RefSeq" id="WP_188510242.1">
    <property type="nucleotide sequence ID" value="NZ_BMGB01000001.1"/>
</dbReference>
<evidence type="ECO:0000259" key="2">
    <source>
        <dbReference type="Pfam" id="PF00156"/>
    </source>
</evidence>
<dbReference type="AlphaFoldDB" id="A0A916SJE7"/>
<dbReference type="EMBL" id="BMGB01000001">
    <property type="protein sequence ID" value="GGB03264.1"/>
    <property type="molecule type" value="Genomic_DNA"/>
</dbReference>
<organism evidence="3 4">
    <name type="scientific">Conyzicola nivalis</name>
    <dbReference type="NCBI Taxonomy" id="1477021"/>
    <lineage>
        <taxon>Bacteria</taxon>
        <taxon>Bacillati</taxon>
        <taxon>Actinomycetota</taxon>
        <taxon>Actinomycetes</taxon>
        <taxon>Micrococcales</taxon>
        <taxon>Microbacteriaceae</taxon>
        <taxon>Conyzicola</taxon>
    </lineage>
</organism>
<accession>A0A916SJE7</accession>
<comment type="similarity">
    <text evidence="1">Belongs to the ComF/GntX family.</text>
</comment>
<dbReference type="InterPro" id="IPR051910">
    <property type="entry name" value="ComF/GntX_DNA_util-trans"/>
</dbReference>
<sequence length="220" mass="23665">MLRDALLDALALVLPVECAGCGMPDRSLCDACRSTFAVPVQRHRLADATPVFCALDYEGPVRLAIIALKESGRTDVARALAVPLARAMSAAMPGAPGVETLPVPTSRSAFRRRGYDPLALLLRRAGVPTAHELVHTRRAAQQKRLAVDERTRNRAGSLRAKRRLDGRRFLLVDDILTTGSTLLEAARAVRAEGGEIVAAAALAYTRKRMPEAGVHSLNVS</sequence>
<evidence type="ECO:0000256" key="1">
    <source>
        <dbReference type="ARBA" id="ARBA00008007"/>
    </source>
</evidence>
<dbReference type="SUPFAM" id="SSF53271">
    <property type="entry name" value="PRTase-like"/>
    <property type="match status" value="1"/>
</dbReference>
<keyword evidence="4" id="KW-1185">Reference proteome</keyword>
<evidence type="ECO:0000313" key="4">
    <source>
        <dbReference type="Proteomes" id="UP000606922"/>
    </source>
</evidence>
<name>A0A916SJE7_9MICO</name>
<feature type="domain" description="Phosphoribosyltransferase" evidence="2">
    <location>
        <begin position="113"/>
        <end position="207"/>
    </location>
</feature>
<gene>
    <name evidence="3" type="ORF">GCM10010979_17400</name>
</gene>
<protein>
    <submittedName>
        <fullName evidence="3">Amidophosphoribosyltransferase</fullName>
    </submittedName>
</protein>
<dbReference type="PANTHER" id="PTHR47505:SF1">
    <property type="entry name" value="DNA UTILIZATION PROTEIN YHGH"/>
    <property type="match status" value="1"/>
</dbReference>
<dbReference type="InterPro" id="IPR029057">
    <property type="entry name" value="PRTase-like"/>
</dbReference>
<dbReference type="Pfam" id="PF00156">
    <property type="entry name" value="Pribosyltran"/>
    <property type="match status" value="1"/>
</dbReference>
<comment type="caution">
    <text evidence="3">The sequence shown here is derived from an EMBL/GenBank/DDBJ whole genome shotgun (WGS) entry which is preliminary data.</text>
</comment>
<dbReference type="PANTHER" id="PTHR47505">
    <property type="entry name" value="DNA UTILIZATION PROTEIN YHGH"/>
    <property type="match status" value="1"/>
</dbReference>
<reference evidence="3" key="1">
    <citation type="journal article" date="2014" name="Int. J. Syst. Evol. Microbiol.">
        <title>Complete genome sequence of Corynebacterium casei LMG S-19264T (=DSM 44701T), isolated from a smear-ripened cheese.</title>
        <authorList>
            <consortium name="US DOE Joint Genome Institute (JGI-PGF)"/>
            <person name="Walter F."/>
            <person name="Albersmeier A."/>
            <person name="Kalinowski J."/>
            <person name="Ruckert C."/>
        </authorList>
    </citation>
    <scope>NUCLEOTIDE SEQUENCE</scope>
    <source>
        <strain evidence="3">CGMCC 1.12813</strain>
    </source>
</reference>
<dbReference type="Gene3D" id="3.40.50.2020">
    <property type="match status" value="1"/>
</dbReference>
<proteinExistence type="inferred from homology"/>
<evidence type="ECO:0000313" key="3">
    <source>
        <dbReference type="EMBL" id="GGB03264.1"/>
    </source>
</evidence>
<dbReference type="CDD" id="cd06223">
    <property type="entry name" value="PRTases_typeI"/>
    <property type="match status" value="1"/>
</dbReference>
<dbReference type="InterPro" id="IPR000836">
    <property type="entry name" value="PRTase_dom"/>
</dbReference>